<dbReference type="InterPro" id="IPR007271">
    <property type="entry name" value="Nuc_sug_transpt"/>
</dbReference>
<evidence type="ECO:0000313" key="6">
    <source>
        <dbReference type="EMBL" id="CAI5745985.1"/>
    </source>
</evidence>
<evidence type="ECO:0000256" key="4">
    <source>
        <dbReference type="ARBA" id="ARBA00023136"/>
    </source>
</evidence>
<dbReference type="GO" id="GO:0000139">
    <property type="term" value="C:Golgi membrane"/>
    <property type="evidence" value="ECO:0007669"/>
    <property type="project" value="InterPro"/>
</dbReference>
<comment type="caution">
    <text evidence="6">The sequence shown here is derived from an EMBL/GenBank/DDBJ whole genome shotgun (WGS) entry which is preliminary data.</text>
</comment>
<feature type="transmembrane region" description="Helical" evidence="5">
    <location>
        <begin position="83"/>
        <end position="101"/>
    </location>
</feature>
<evidence type="ECO:0000256" key="2">
    <source>
        <dbReference type="ARBA" id="ARBA00022692"/>
    </source>
</evidence>
<protein>
    <submittedName>
        <fullName evidence="6">Uncharacterized protein</fullName>
    </submittedName>
</protein>
<evidence type="ECO:0000313" key="7">
    <source>
        <dbReference type="Proteomes" id="UP001162029"/>
    </source>
</evidence>
<sequence>MLVVLAIVQDGKFDDDSDFQDSMWEGWSVMTLVALLCQALGGILVGFVIRDYGNVEKSFAVVGGMGLTALFKTHFNGNPFRHNAFMAIALVAVSTALYAFNPAAAAPKDDKKVVPNVSNEVGIVPAATAWSSLSTRHSNKKTCADASETEPFLTPPAIITVSSNSIHNSSTFRQDVRRPSWQSQPSAEILKAQRLLETMV</sequence>
<name>A0AAV0V9X1_9STRA</name>
<evidence type="ECO:0000256" key="1">
    <source>
        <dbReference type="ARBA" id="ARBA00004141"/>
    </source>
</evidence>
<proteinExistence type="predicted"/>
<evidence type="ECO:0000256" key="3">
    <source>
        <dbReference type="ARBA" id="ARBA00022989"/>
    </source>
</evidence>
<comment type="subcellular location">
    <subcellularLocation>
        <location evidence="1">Membrane</location>
        <topology evidence="1">Multi-pass membrane protein</topology>
    </subcellularLocation>
</comment>
<organism evidence="6 7">
    <name type="scientific">Peronospora destructor</name>
    <dbReference type="NCBI Taxonomy" id="86335"/>
    <lineage>
        <taxon>Eukaryota</taxon>
        <taxon>Sar</taxon>
        <taxon>Stramenopiles</taxon>
        <taxon>Oomycota</taxon>
        <taxon>Peronosporomycetes</taxon>
        <taxon>Peronosporales</taxon>
        <taxon>Peronosporaceae</taxon>
        <taxon>Peronospora</taxon>
    </lineage>
</organism>
<accession>A0AAV0V9X1</accession>
<feature type="transmembrane region" description="Helical" evidence="5">
    <location>
        <begin position="59"/>
        <end position="77"/>
    </location>
</feature>
<dbReference type="PANTHER" id="PTHR10231">
    <property type="entry name" value="NUCLEOTIDE-SUGAR TRANSMEMBRANE TRANSPORTER"/>
    <property type="match status" value="1"/>
</dbReference>
<dbReference type="AlphaFoldDB" id="A0AAV0V9X1"/>
<feature type="transmembrane region" description="Helical" evidence="5">
    <location>
        <begin position="27"/>
        <end position="47"/>
    </location>
</feature>
<keyword evidence="4 5" id="KW-0472">Membrane</keyword>
<keyword evidence="3 5" id="KW-1133">Transmembrane helix</keyword>
<dbReference type="GO" id="GO:0015165">
    <property type="term" value="F:pyrimidine nucleotide-sugar transmembrane transporter activity"/>
    <property type="evidence" value="ECO:0007669"/>
    <property type="project" value="InterPro"/>
</dbReference>
<evidence type="ECO:0000256" key="5">
    <source>
        <dbReference type="SAM" id="Phobius"/>
    </source>
</evidence>
<keyword evidence="7" id="KW-1185">Reference proteome</keyword>
<gene>
    <name evidence="6" type="ORF">PDE001_LOCUS11010</name>
</gene>
<dbReference type="EMBL" id="CANTFM010002338">
    <property type="protein sequence ID" value="CAI5745985.1"/>
    <property type="molecule type" value="Genomic_DNA"/>
</dbReference>
<dbReference type="Proteomes" id="UP001162029">
    <property type="component" value="Unassembled WGS sequence"/>
</dbReference>
<keyword evidence="2 5" id="KW-0812">Transmembrane</keyword>
<reference evidence="6" key="1">
    <citation type="submission" date="2022-12" db="EMBL/GenBank/DDBJ databases">
        <authorList>
            <person name="Webb A."/>
        </authorList>
    </citation>
    <scope>NUCLEOTIDE SEQUENCE</scope>
    <source>
        <strain evidence="6">Pd1</strain>
    </source>
</reference>